<dbReference type="Proteomes" id="UP000664654">
    <property type="component" value="Unassembled WGS sequence"/>
</dbReference>
<evidence type="ECO:0000313" key="1">
    <source>
        <dbReference type="EMBL" id="MBN7825821.1"/>
    </source>
</evidence>
<name>A0A939DQ09_9ALTE</name>
<comment type="caution">
    <text evidence="1">The sequence shown here is derived from an EMBL/GenBank/DDBJ whole genome shotgun (WGS) entry which is preliminary data.</text>
</comment>
<gene>
    <name evidence="1" type="ORF">J0A66_11345</name>
</gene>
<dbReference type="AlphaFoldDB" id="A0A939DQ09"/>
<reference evidence="1" key="1">
    <citation type="submission" date="2021-03" db="EMBL/GenBank/DDBJ databases">
        <title>novel species isolated from a fishpond in China.</title>
        <authorList>
            <person name="Lu H."/>
            <person name="Cai Z."/>
        </authorList>
    </citation>
    <scope>NUCLEOTIDE SEQUENCE</scope>
    <source>
        <strain evidence="1">JCM 30855</strain>
    </source>
</reference>
<accession>A0A939DQ09</accession>
<dbReference type="InterPro" id="IPR045508">
    <property type="entry name" value="DUF6482"/>
</dbReference>
<dbReference type="RefSeq" id="WP_206573927.1">
    <property type="nucleotide sequence ID" value="NZ_JAFKCV010000005.1"/>
</dbReference>
<organism evidence="1 2">
    <name type="scientific">Bowmanella dokdonensis</name>
    <dbReference type="NCBI Taxonomy" id="751969"/>
    <lineage>
        <taxon>Bacteria</taxon>
        <taxon>Pseudomonadati</taxon>
        <taxon>Pseudomonadota</taxon>
        <taxon>Gammaproteobacteria</taxon>
        <taxon>Alteromonadales</taxon>
        <taxon>Alteromonadaceae</taxon>
        <taxon>Bowmanella</taxon>
    </lineage>
</organism>
<dbReference type="Pfam" id="PF20090">
    <property type="entry name" value="DUF6482"/>
    <property type="match status" value="1"/>
</dbReference>
<evidence type="ECO:0000313" key="2">
    <source>
        <dbReference type="Proteomes" id="UP000664654"/>
    </source>
</evidence>
<dbReference type="EMBL" id="JAFKCV010000005">
    <property type="protein sequence ID" value="MBN7825821.1"/>
    <property type="molecule type" value="Genomic_DNA"/>
</dbReference>
<proteinExistence type="predicted"/>
<protein>
    <submittedName>
        <fullName evidence="1">Na(+)-translocating NADH-quinone reductase subunit B</fullName>
    </submittedName>
</protein>
<keyword evidence="2" id="KW-1185">Reference proteome</keyword>
<sequence>MKYQLKELTSNRTHWDHVWVQSCGMGIYLLKVSINGREATVFEGDRPASFACVGQIRASLAACVIDQAELLHQSTYDEMIGNPGQAGCMKLPLNLNPSPL</sequence>